<organism evidence="3 4">
    <name type="scientific">Modicisalibacter tunisiensis</name>
    <dbReference type="NCBI Taxonomy" id="390637"/>
    <lineage>
        <taxon>Bacteria</taxon>
        <taxon>Pseudomonadati</taxon>
        <taxon>Pseudomonadota</taxon>
        <taxon>Gammaproteobacteria</taxon>
        <taxon>Oceanospirillales</taxon>
        <taxon>Halomonadaceae</taxon>
        <taxon>Modicisalibacter</taxon>
    </lineage>
</organism>
<reference evidence="3 4" key="1">
    <citation type="submission" date="2021-05" db="EMBL/GenBank/DDBJ databases">
        <title>Petroleum and Energy Research Collection (APPE): ex situ preservation of microbial diversity associated with the oil industry and exploitation of its biotechnological potential.</title>
        <authorList>
            <person name="Paixao C.T.M."/>
            <person name="Gomes M.B."/>
            <person name="Oliveira V.M."/>
        </authorList>
    </citation>
    <scope>NUCLEOTIDE SEQUENCE [LARGE SCALE GENOMIC DNA]</scope>
    <source>
        <strain evidence="3 4">LIT2</strain>
    </source>
</reference>
<dbReference type="InterPro" id="IPR008621">
    <property type="entry name" value="Cbb3-typ_cyt_oxidase_comp"/>
</dbReference>
<keyword evidence="2" id="KW-0812">Transmembrane</keyword>
<sequence>MDIGTFRGVMTLLIMIAFLGVVAWAFSRRRKDDFDEASRLPFADDDEEPPRERDKQEDNDA</sequence>
<evidence type="ECO:0000313" key="4">
    <source>
        <dbReference type="Proteomes" id="UP001319883"/>
    </source>
</evidence>
<feature type="compositionally biased region" description="Basic and acidic residues" evidence="1">
    <location>
        <begin position="50"/>
        <end position="61"/>
    </location>
</feature>
<protein>
    <submittedName>
        <fullName evidence="3">Cbb3-type cytochrome c oxidase subunit 3</fullName>
    </submittedName>
</protein>
<evidence type="ECO:0000256" key="1">
    <source>
        <dbReference type="SAM" id="MobiDB-lite"/>
    </source>
</evidence>
<dbReference type="EMBL" id="JAGXFD010000001">
    <property type="protein sequence ID" value="MBZ9567334.1"/>
    <property type="molecule type" value="Genomic_DNA"/>
</dbReference>
<name>A0ABS7WXI2_9GAMM</name>
<keyword evidence="2" id="KW-1133">Transmembrane helix</keyword>
<proteinExistence type="predicted"/>
<dbReference type="RefSeq" id="WP_224420592.1">
    <property type="nucleotide sequence ID" value="NZ_JAGXFD010000001.1"/>
</dbReference>
<gene>
    <name evidence="3" type="ORF">KGQ91_06500</name>
</gene>
<feature type="region of interest" description="Disordered" evidence="1">
    <location>
        <begin position="37"/>
        <end position="61"/>
    </location>
</feature>
<comment type="caution">
    <text evidence="3">The sequence shown here is derived from an EMBL/GenBank/DDBJ whole genome shotgun (WGS) entry which is preliminary data.</text>
</comment>
<accession>A0ABS7WXI2</accession>
<dbReference type="Proteomes" id="UP001319883">
    <property type="component" value="Unassembled WGS sequence"/>
</dbReference>
<feature type="transmembrane region" description="Helical" evidence="2">
    <location>
        <begin position="6"/>
        <end position="26"/>
    </location>
</feature>
<evidence type="ECO:0000313" key="3">
    <source>
        <dbReference type="EMBL" id="MBZ9567334.1"/>
    </source>
</evidence>
<dbReference type="Pfam" id="PF05545">
    <property type="entry name" value="FixQ"/>
    <property type="match status" value="1"/>
</dbReference>
<keyword evidence="4" id="KW-1185">Reference proteome</keyword>
<dbReference type="CDD" id="cd01324">
    <property type="entry name" value="cbb3_Oxidase_CcoQ"/>
    <property type="match status" value="1"/>
</dbReference>
<keyword evidence="2" id="KW-0472">Membrane</keyword>
<evidence type="ECO:0000256" key="2">
    <source>
        <dbReference type="SAM" id="Phobius"/>
    </source>
</evidence>